<dbReference type="PROSITE" id="PS50305">
    <property type="entry name" value="SIRTUIN"/>
    <property type="match status" value="1"/>
</dbReference>
<feature type="region of interest" description="Disordered" evidence="12">
    <location>
        <begin position="499"/>
        <end position="589"/>
    </location>
</feature>
<evidence type="ECO:0000256" key="4">
    <source>
        <dbReference type="ARBA" id="ARBA00022679"/>
    </source>
</evidence>
<dbReference type="InterPro" id="IPR026590">
    <property type="entry name" value="Ssirtuin_cat_dom"/>
</dbReference>
<dbReference type="InterPro" id="IPR003000">
    <property type="entry name" value="Sirtuin"/>
</dbReference>
<feature type="compositionally biased region" description="Polar residues" evidence="12">
    <location>
        <begin position="427"/>
        <end position="441"/>
    </location>
</feature>
<sequence length="589" mass="66211">MAAVSVITMPGDLADPEPKQIKQEPLQKHPDQPVASRTRRLSSAGHQQPTLYDGKKTEMAEISTRKAPTVKQIAEILLKDQSDRSEEELWLLEANSHLLLPAESYLKAKQEKKLLKLRSMEVEESPESIEAKTDQLADLIRKSKHVVIYTGAGISTSASIPDYRGPNGLWTQIKKTGTFSITKMLDLSSAEPTYTHMAIKELCRRRIVKHVVSQNCDGLHLRSGIAQNNLSEIHGNMYIEVCPNCERQYFREADVTQQTSRFRHKTGRLCHTCPEPNNNLIDTIVLYGERSRTKWPMNWDRASKAANKADLIICMGSSLKTLRRYSCLWPKISSKKSKSDTKLAIINLQHTSKDKNALIKINGKCDLVMQNLMQRLKIEVPTYHWSSDPLVELAVPFAHNERLDIKRNLIFESKKLASKEMLTTTIEQQLQQSDESQASSMKRSRDDENRDSPSLFISELTDDPDKKRLRMRIRAVNVGATGSTNSPDICDIKLSAAASESVTIDQTPPDPVSGSEEVDVKQEESEVRCDLENLSQTDLKPLSQHTEFAPPGWLGKGLGVSRSSSYRRKRHGNKGRKRSVPAAIPSSVV</sequence>
<feature type="compositionally biased region" description="Polar residues" evidence="12">
    <location>
        <begin position="533"/>
        <end position="546"/>
    </location>
</feature>
<evidence type="ECO:0000259" key="13">
    <source>
        <dbReference type="PROSITE" id="PS50305"/>
    </source>
</evidence>
<reference evidence="14" key="1">
    <citation type="submission" date="2018-10" db="EMBL/GenBank/DDBJ databases">
        <title>Transcriptome assembly of Aceria tosichella (Wheat curl mite) Type 2.</title>
        <authorList>
            <person name="Scully E.D."/>
            <person name="Geib S.M."/>
            <person name="Palmer N.A."/>
            <person name="Gupta A.K."/>
            <person name="Sarath G."/>
            <person name="Tatineni S."/>
        </authorList>
    </citation>
    <scope>NUCLEOTIDE SEQUENCE</scope>
    <source>
        <strain evidence="14">LincolnNE</strain>
    </source>
</reference>
<feature type="compositionally biased region" description="Basic and acidic residues" evidence="12">
    <location>
        <begin position="16"/>
        <end position="31"/>
    </location>
</feature>
<evidence type="ECO:0000256" key="9">
    <source>
        <dbReference type="ARBA" id="ARBA00041832"/>
    </source>
</evidence>
<dbReference type="AlphaFoldDB" id="A0A6G1S6U8"/>
<feature type="region of interest" description="Disordered" evidence="12">
    <location>
        <begin position="1"/>
        <end position="52"/>
    </location>
</feature>
<accession>A0A6G1S6U8</accession>
<keyword evidence="6 11" id="KW-0862">Zinc</keyword>
<keyword evidence="7" id="KW-0520">NAD</keyword>
<dbReference type="Gene3D" id="3.40.50.1220">
    <property type="entry name" value="TPP-binding domain"/>
    <property type="match status" value="1"/>
</dbReference>
<dbReference type="InterPro" id="IPR029035">
    <property type="entry name" value="DHS-like_NAD/FAD-binding_dom"/>
</dbReference>
<evidence type="ECO:0000256" key="12">
    <source>
        <dbReference type="SAM" id="MobiDB-lite"/>
    </source>
</evidence>
<gene>
    <name evidence="14" type="primary">SIRT7</name>
    <name evidence="14" type="ORF">g.9987</name>
</gene>
<organism evidence="14">
    <name type="scientific">Aceria tosichella</name>
    <name type="common">wheat curl mite</name>
    <dbReference type="NCBI Taxonomy" id="561515"/>
    <lineage>
        <taxon>Eukaryota</taxon>
        <taxon>Metazoa</taxon>
        <taxon>Ecdysozoa</taxon>
        <taxon>Arthropoda</taxon>
        <taxon>Chelicerata</taxon>
        <taxon>Arachnida</taxon>
        <taxon>Acari</taxon>
        <taxon>Acariformes</taxon>
        <taxon>Trombidiformes</taxon>
        <taxon>Prostigmata</taxon>
        <taxon>Eupodina</taxon>
        <taxon>Eriophyoidea</taxon>
        <taxon>Eriophyidae</taxon>
        <taxon>Eriophyinae</taxon>
        <taxon>Aceriini</taxon>
        <taxon>Aceria</taxon>
    </lineage>
</organism>
<evidence type="ECO:0000256" key="10">
    <source>
        <dbReference type="ARBA" id="ARBA00043038"/>
    </source>
</evidence>
<evidence type="ECO:0000256" key="8">
    <source>
        <dbReference type="ARBA" id="ARBA00038170"/>
    </source>
</evidence>
<keyword evidence="5 11" id="KW-0479">Metal-binding</keyword>
<feature type="binding site" evidence="11">
    <location>
        <position position="242"/>
    </location>
    <ligand>
        <name>Zn(2+)</name>
        <dbReference type="ChEBI" id="CHEBI:29105"/>
    </ligand>
</feature>
<comment type="similarity">
    <text evidence="8">Belongs to the sirtuin family. Class IV subfamily.</text>
</comment>
<feature type="binding site" evidence="11">
    <location>
        <position position="273"/>
    </location>
    <ligand>
        <name>Zn(2+)</name>
        <dbReference type="ChEBI" id="CHEBI:29105"/>
    </ligand>
</feature>
<feature type="domain" description="Deacetylase sirtuin-type" evidence="13">
    <location>
        <begin position="126"/>
        <end position="379"/>
    </location>
</feature>
<dbReference type="GO" id="GO:0000785">
    <property type="term" value="C:chromatin"/>
    <property type="evidence" value="ECO:0007669"/>
    <property type="project" value="TreeGrafter"/>
</dbReference>
<evidence type="ECO:0000256" key="1">
    <source>
        <dbReference type="ARBA" id="ARBA00001947"/>
    </source>
</evidence>
<dbReference type="EC" id="2.3.1.286" evidence="2"/>
<dbReference type="GO" id="GO:0097372">
    <property type="term" value="F:histone H3K18 deacetylase activity, NAD-dependent"/>
    <property type="evidence" value="ECO:0007669"/>
    <property type="project" value="TreeGrafter"/>
</dbReference>
<dbReference type="PANTHER" id="PTHR11085:SF1">
    <property type="entry name" value="NAD-DEPENDENT PROTEIN DEACETYLASE SIRTUIN-7"/>
    <property type="match status" value="1"/>
</dbReference>
<dbReference type="FunFam" id="3.40.50.1220:FF:000038">
    <property type="entry name" value="NAD-dependent protein deacetylase sirtuin-6 isoform X2"/>
    <property type="match status" value="1"/>
</dbReference>
<dbReference type="GO" id="GO:0005634">
    <property type="term" value="C:nucleus"/>
    <property type="evidence" value="ECO:0007669"/>
    <property type="project" value="TreeGrafter"/>
</dbReference>
<dbReference type="PANTHER" id="PTHR11085">
    <property type="entry name" value="NAD-DEPENDENT PROTEIN DEACYLASE SIRTUIN-5, MITOCHONDRIAL-RELATED"/>
    <property type="match status" value="1"/>
</dbReference>
<keyword evidence="3" id="KW-0597">Phosphoprotein</keyword>
<feature type="binding site" evidence="11">
    <location>
        <position position="270"/>
    </location>
    <ligand>
        <name>Zn(2+)</name>
        <dbReference type="ChEBI" id="CHEBI:29105"/>
    </ligand>
</feature>
<evidence type="ECO:0000313" key="14">
    <source>
        <dbReference type="EMBL" id="MDE45887.1"/>
    </source>
</evidence>
<dbReference type="Gene3D" id="2.20.28.200">
    <property type="match status" value="1"/>
</dbReference>
<evidence type="ECO:0000256" key="6">
    <source>
        <dbReference type="ARBA" id="ARBA00022833"/>
    </source>
</evidence>
<feature type="region of interest" description="Disordered" evidence="12">
    <location>
        <begin position="427"/>
        <end position="461"/>
    </location>
</feature>
<evidence type="ECO:0000256" key="11">
    <source>
        <dbReference type="PROSITE-ProRule" id="PRU00236"/>
    </source>
</evidence>
<dbReference type="SUPFAM" id="SSF52467">
    <property type="entry name" value="DHS-like NAD/FAD-binding domain"/>
    <property type="match status" value="1"/>
</dbReference>
<feature type="compositionally biased region" description="Basic and acidic residues" evidence="12">
    <location>
        <begin position="518"/>
        <end position="531"/>
    </location>
</feature>
<keyword evidence="4" id="KW-0808">Transferase</keyword>
<evidence type="ECO:0000256" key="7">
    <source>
        <dbReference type="ARBA" id="ARBA00023027"/>
    </source>
</evidence>
<protein>
    <recommendedName>
        <fullName evidence="2">protein acetyllysine N-acetyltransferase</fullName>
        <ecNumber evidence="2">2.3.1.286</ecNumber>
    </recommendedName>
    <alternativeName>
        <fullName evidence="10">Regulatory protein SIR2 homolog 7</fullName>
    </alternativeName>
    <alternativeName>
        <fullName evidence="9">SIR2-like protein 7</fullName>
    </alternativeName>
</protein>
<feature type="binding site" evidence="11">
    <location>
        <position position="245"/>
    </location>
    <ligand>
        <name>Zn(2+)</name>
        <dbReference type="ChEBI" id="CHEBI:29105"/>
    </ligand>
</feature>
<name>A0A6G1S6U8_9ACAR</name>
<dbReference type="GO" id="GO:0046872">
    <property type="term" value="F:metal ion binding"/>
    <property type="evidence" value="ECO:0007669"/>
    <property type="project" value="UniProtKB-KW"/>
</dbReference>
<comment type="cofactor">
    <cofactor evidence="1">
        <name>Zn(2+)</name>
        <dbReference type="ChEBI" id="CHEBI:29105"/>
    </cofactor>
</comment>
<proteinExistence type="inferred from homology"/>
<evidence type="ECO:0000256" key="3">
    <source>
        <dbReference type="ARBA" id="ARBA00022553"/>
    </source>
</evidence>
<dbReference type="Pfam" id="PF02146">
    <property type="entry name" value="SIR2"/>
    <property type="match status" value="1"/>
</dbReference>
<evidence type="ECO:0000256" key="5">
    <source>
        <dbReference type="ARBA" id="ARBA00022723"/>
    </source>
</evidence>
<feature type="active site" description="Proton acceptor" evidence="11">
    <location>
        <position position="234"/>
    </location>
</feature>
<evidence type="ECO:0000256" key="2">
    <source>
        <dbReference type="ARBA" id="ARBA00012928"/>
    </source>
</evidence>
<dbReference type="InterPro" id="IPR050134">
    <property type="entry name" value="NAD-dep_sirtuin_deacylases"/>
</dbReference>
<feature type="compositionally biased region" description="Basic residues" evidence="12">
    <location>
        <begin position="565"/>
        <end position="579"/>
    </location>
</feature>
<dbReference type="EMBL" id="GGYP01001116">
    <property type="protein sequence ID" value="MDE45887.1"/>
    <property type="molecule type" value="Transcribed_RNA"/>
</dbReference>
<dbReference type="GO" id="GO:0070403">
    <property type="term" value="F:NAD+ binding"/>
    <property type="evidence" value="ECO:0007669"/>
    <property type="project" value="InterPro"/>
</dbReference>